<evidence type="ECO:0000313" key="2">
    <source>
        <dbReference type="EMBL" id="QCP11914.1"/>
    </source>
</evidence>
<reference evidence="2 3" key="1">
    <citation type="submission" date="2019-05" db="EMBL/GenBank/DDBJ databases">
        <title>Draft Genome Sequences of Six Type Strains of the Genus Massilia.</title>
        <authorList>
            <person name="Miess H."/>
            <person name="Frediansyhah A."/>
            <person name="Gross H."/>
        </authorList>
    </citation>
    <scope>NUCLEOTIDE SEQUENCE [LARGE SCALE GENOMIC DNA]</scope>
    <source>
        <strain evidence="2 3">DSMZ 26121</strain>
    </source>
</reference>
<dbReference type="Proteomes" id="UP000584325">
    <property type="component" value="Unassembled WGS sequence"/>
</dbReference>
<evidence type="ECO:0000313" key="3">
    <source>
        <dbReference type="Proteomes" id="UP000298763"/>
    </source>
</evidence>
<reference evidence="1 4" key="2">
    <citation type="submission" date="2020-08" db="EMBL/GenBank/DDBJ databases">
        <title>Genomic Encyclopedia of Type Strains, Phase III (KMG-III): the genomes of soil and plant-associated and newly described type strains.</title>
        <authorList>
            <person name="Whitman W."/>
        </authorList>
    </citation>
    <scope>NUCLEOTIDE SEQUENCE [LARGE SCALE GENOMIC DNA]</scope>
    <source>
        <strain evidence="1 4">CECT 7753</strain>
    </source>
</reference>
<organism evidence="1 4">
    <name type="scientific">Pseudoduganella umbonata</name>
    <dbReference type="NCBI Taxonomy" id="864828"/>
    <lineage>
        <taxon>Bacteria</taxon>
        <taxon>Pseudomonadati</taxon>
        <taxon>Pseudomonadota</taxon>
        <taxon>Betaproteobacteria</taxon>
        <taxon>Burkholderiales</taxon>
        <taxon>Oxalobacteraceae</taxon>
        <taxon>Telluria group</taxon>
        <taxon>Pseudoduganella</taxon>
    </lineage>
</organism>
<accession>A0A4P8HTS5</accession>
<name>A0A4P8HTS5_9BURK</name>
<sequence>MPIKDIDSYEVEFTGEALEGTAQWGAYVSILAPSANPMHMHVLYPKKRVSADLTLLDQQAAEAEAERVAMTILEKLRS</sequence>
<gene>
    <name evidence="2" type="ORF">FCL38_16945</name>
    <name evidence="1" type="ORF">FHS02_001382</name>
</gene>
<dbReference type="Proteomes" id="UP000298763">
    <property type="component" value="Chromosome"/>
</dbReference>
<dbReference type="EMBL" id="JACHXS010000002">
    <property type="protein sequence ID" value="MBB3220583.1"/>
    <property type="molecule type" value="Genomic_DNA"/>
</dbReference>
<dbReference type="EMBL" id="CP040017">
    <property type="protein sequence ID" value="QCP11914.1"/>
    <property type="molecule type" value="Genomic_DNA"/>
</dbReference>
<protein>
    <submittedName>
        <fullName evidence="1">Uncharacterized protein</fullName>
    </submittedName>
</protein>
<keyword evidence="3" id="KW-1185">Reference proteome</keyword>
<proteinExistence type="predicted"/>
<dbReference type="AlphaFoldDB" id="A0A4P8HTS5"/>
<evidence type="ECO:0000313" key="4">
    <source>
        <dbReference type="Proteomes" id="UP000584325"/>
    </source>
</evidence>
<dbReference type="OrthoDB" id="8781131at2"/>
<evidence type="ECO:0000313" key="1">
    <source>
        <dbReference type="EMBL" id="MBB3220583.1"/>
    </source>
</evidence>
<dbReference type="RefSeq" id="WP_137314758.1">
    <property type="nucleotide sequence ID" value="NZ_CP040017.1"/>
</dbReference>